<dbReference type="EMBL" id="JAHMHR010000087">
    <property type="protein sequence ID" value="KAK1657667.1"/>
    <property type="molecule type" value="Genomic_DNA"/>
</dbReference>
<organism evidence="1 2">
    <name type="scientific">Colletotrichum godetiae</name>
    <dbReference type="NCBI Taxonomy" id="1209918"/>
    <lineage>
        <taxon>Eukaryota</taxon>
        <taxon>Fungi</taxon>
        <taxon>Dikarya</taxon>
        <taxon>Ascomycota</taxon>
        <taxon>Pezizomycotina</taxon>
        <taxon>Sordariomycetes</taxon>
        <taxon>Hypocreomycetidae</taxon>
        <taxon>Glomerellales</taxon>
        <taxon>Glomerellaceae</taxon>
        <taxon>Colletotrichum</taxon>
        <taxon>Colletotrichum acutatum species complex</taxon>
    </lineage>
</organism>
<reference evidence="1" key="1">
    <citation type="submission" date="2021-06" db="EMBL/GenBank/DDBJ databases">
        <title>Comparative genomics, transcriptomics and evolutionary studies reveal genomic signatures of adaptation to plant cell wall in hemibiotrophic fungi.</title>
        <authorList>
            <consortium name="DOE Joint Genome Institute"/>
            <person name="Baroncelli R."/>
            <person name="Diaz J.F."/>
            <person name="Benocci T."/>
            <person name="Peng M."/>
            <person name="Battaglia E."/>
            <person name="Haridas S."/>
            <person name="Andreopoulos W."/>
            <person name="Labutti K."/>
            <person name="Pangilinan J."/>
            <person name="Floch G.L."/>
            <person name="Makela M.R."/>
            <person name="Henrissat B."/>
            <person name="Grigoriev I.V."/>
            <person name="Crouch J.A."/>
            <person name="De Vries R.P."/>
            <person name="Sukno S.A."/>
            <person name="Thon M.R."/>
        </authorList>
    </citation>
    <scope>NUCLEOTIDE SEQUENCE</scope>
    <source>
        <strain evidence="1">CBS 193.32</strain>
    </source>
</reference>
<comment type="caution">
    <text evidence="1">The sequence shown here is derived from an EMBL/GenBank/DDBJ whole genome shotgun (WGS) entry which is preliminary data.</text>
</comment>
<dbReference type="AlphaFoldDB" id="A0AAJ0A9U5"/>
<dbReference type="Proteomes" id="UP001224890">
    <property type="component" value="Unassembled WGS sequence"/>
</dbReference>
<gene>
    <name evidence="1" type="ORF">BDP55DRAFT_422681</name>
</gene>
<dbReference type="RefSeq" id="XP_060422431.1">
    <property type="nucleotide sequence ID" value="XM_060567463.1"/>
</dbReference>
<protein>
    <submittedName>
        <fullName evidence="1">Uncharacterized protein</fullName>
    </submittedName>
</protein>
<evidence type="ECO:0000313" key="1">
    <source>
        <dbReference type="EMBL" id="KAK1657667.1"/>
    </source>
</evidence>
<dbReference type="GeneID" id="85451989"/>
<name>A0AAJ0A9U5_9PEZI</name>
<proteinExistence type="predicted"/>
<accession>A0AAJ0A9U5</accession>
<evidence type="ECO:0000313" key="2">
    <source>
        <dbReference type="Proteomes" id="UP001224890"/>
    </source>
</evidence>
<sequence length="115" mass="13083">MKKIRTKTSSPEKVRKRCEKEAQRRCSSFEWLPVEDLAVYTPDSDTQFLAVNFHSSDPTIVYIHELAESKFVESVGSDREEHTVIIPWKAGQFLKCYGSCQVGEVKLLPSESTSV</sequence>
<keyword evidence="2" id="KW-1185">Reference proteome</keyword>